<dbReference type="EMBL" id="RRYP01016868">
    <property type="protein sequence ID" value="TNV74543.1"/>
    <property type="molecule type" value="Genomic_DNA"/>
</dbReference>
<accession>A0A8J8NGC7</accession>
<dbReference type="GO" id="GO:0008270">
    <property type="term" value="F:zinc ion binding"/>
    <property type="evidence" value="ECO:0007669"/>
    <property type="project" value="UniProtKB-KW"/>
</dbReference>
<dbReference type="PANTHER" id="PTHR22996:SF0">
    <property type="entry name" value="RE60872P-RELATED"/>
    <property type="match status" value="1"/>
</dbReference>
<evidence type="ECO:0000256" key="1">
    <source>
        <dbReference type="PROSITE-ProRule" id="PRU00175"/>
    </source>
</evidence>
<dbReference type="CDD" id="cd16649">
    <property type="entry name" value="mRING-HC-C3HC5_CGRF1-like"/>
    <property type="match status" value="1"/>
</dbReference>
<reference evidence="3" key="1">
    <citation type="submission" date="2019-06" db="EMBL/GenBank/DDBJ databases">
        <authorList>
            <person name="Zheng W."/>
        </authorList>
    </citation>
    <scope>NUCLEOTIDE SEQUENCE</scope>
    <source>
        <strain evidence="3">QDHG01</strain>
    </source>
</reference>
<dbReference type="GO" id="GO:0061630">
    <property type="term" value="F:ubiquitin protein ligase activity"/>
    <property type="evidence" value="ECO:0007669"/>
    <property type="project" value="UniProtKB-EC"/>
</dbReference>
<evidence type="ECO:0000259" key="2">
    <source>
        <dbReference type="PROSITE" id="PS50089"/>
    </source>
</evidence>
<gene>
    <name evidence="3" type="ORF">FGO68_gene11926</name>
</gene>
<dbReference type="SUPFAM" id="SSF57850">
    <property type="entry name" value="RING/U-box"/>
    <property type="match status" value="1"/>
</dbReference>
<protein>
    <recommendedName>
        <fullName evidence="2">RING-type domain-containing protein</fullName>
    </recommendedName>
</protein>
<dbReference type="SMART" id="SM00184">
    <property type="entry name" value="RING"/>
    <property type="match status" value="1"/>
</dbReference>
<dbReference type="PANTHER" id="PTHR22996">
    <property type="entry name" value="MAHOGUNIN"/>
    <property type="match status" value="1"/>
</dbReference>
<dbReference type="AlphaFoldDB" id="A0A8J8NGC7"/>
<evidence type="ECO:0000313" key="4">
    <source>
        <dbReference type="Proteomes" id="UP000785679"/>
    </source>
</evidence>
<keyword evidence="1" id="KW-0862">Zinc</keyword>
<keyword evidence="1" id="KW-0479">Metal-binding</keyword>
<feature type="domain" description="RING-type" evidence="2">
    <location>
        <begin position="177"/>
        <end position="215"/>
    </location>
</feature>
<dbReference type="OrthoDB" id="27896at2759"/>
<comment type="caution">
    <text evidence="3">The sequence shown here is derived from an EMBL/GenBank/DDBJ whole genome shotgun (WGS) entry which is preliminary data.</text>
</comment>
<sequence length="234" mass="26489">MIHHNIDNTPPERKKSVALKVPFSVERDSINIIGNSNSAQLQFRVTSSIPLNISVHFYSEIISEKALLKIIPSQQDQVAIEENIEACQNKSITIQLGILQSKNTKNNENEEDISMAIVLKRKDEKAQLITQFQLDHQHSIKTIQQSFFYKGSMFQLSDIYGGGAIEPFRKSFQEEECVICFNGAKNMVLLPCRHLCMCQNCAEASQGGQKCPICRTRVATFMRIGLRNKDEVQV</sequence>
<keyword evidence="1" id="KW-0863">Zinc-finger</keyword>
<name>A0A8J8NGC7_HALGN</name>
<dbReference type="GO" id="GO:0016567">
    <property type="term" value="P:protein ubiquitination"/>
    <property type="evidence" value="ECO:0007669"/>
    <property type="project" value="TreeGrafter"/>
</dbReference>
<dbReference type="InterPro" id="IPR045194">
    <property type="entry name" value="MGRN1/RNF157-like"/>
</dbReference>
<organism evidence="3 4">
    <name type="scientific">Halteria grandinella</name>
    <dbReference type="NCBI Taxonomy" id="5974"/>
    <lineage>
        <taxon>Eukaryota</taxon>
        <taxon>Sar</taxon>
        <taxon>Alveolata</taxon>
        <taxon>Ciliophora</taxon>
        <taxon>Intramacronucleata</taxon>
        <taxon>Spirotrichea</taxon>
        <taxon>Stichotrichia</taxon>
        <taxon>Sporadotrichida</taxon>
        <taxon>Halteriidae</taxon>
        <taxon>Halteria</taxon>
    </lineage>
</organism>
<dbReference type="InterPro" id="IPR001841">
    <property type="entry name" value="Znf_RING"/>
</dbReference>
<proteinExistence type="predicted"/>
<keyword evidence="4" id="KW-1185">Reference proteome</keyword>
<evidence type="ECO:0000313" key="3">
    <source>
        <dbReference type="EMBL" id="TNV74543.1"/>
    </source>
</evidence>
<dbReference type="PROSITE" id="PS50089">
    <property type="entry name" value="ZF_RING_2"/>
    <property type="match status" value="1"/>
</dbReference>
<dbReference type="Gene3D" id="3.30.40.10">
    <property type="entry name" value="Zinc/RING finger domain, C3HC4 (zinc finger)"/>
    <property type="match status" value="1"/>
</dbReference>
<dbReference type="Pfam" id="PF13920">
    <property type="entry name" value="zf-C3HC4_3"/>
    <property type="match status" value="1"/>
</dbReference>
<dbReference type="InterPro" id="IPR013083">
    <property type="entry name" value="Znf_RING/FYVE/PHD"/>
</dbReference>
<dbReference type="Proteomes" id="UP000785679">
    <property type="component" value="Unassembled WGS sequence"/>
</dbReference>